<sequence length="126" mass="13939">MGFQDPPKQKEWQRLRKSFANAFNGIFLTFISERNFQIHTGAAILVIFCGFIFRLTALEWVVILILIGGMFALELINTAIEHAVDLITNENHPLAKAAKDAAAGAVCVFAAISCMIGLIIFIPKLF</sequence>
<dbReference type="EMBL" id="JAQKAB010000006">
    <property type="protein sequence ID" value="MDA7026901.1"/>
    <property type="molecule type" value="Genomic_DNA"/>
</dbReference>
<evidence type="ECO:0000256" key="14">
    <source>
        <dbReference type="ARBA" id="ARBA00023264"/>
    </source>
</evidence>
<evidence type="ECO:0000256" key="5">
    <source>
        <dbReference type="ARBA" id="ARBA00022679"/>
    </source>
</evidence>
<comment type="caution">
    <text evidence="16">The sequence shown here is derived from an EMBL/GenBank/DDBJ whole genome shotgun (WGS) entry which is preliminary data.</text>
</comment>
<keyword evidence="7" id="KW-0547">Nucleotide-binding</keyword>
<dbReference type="InterPro" id="IPR000829">
    <property type="entry name" value="DAGK"/>
</dbReference>
<evidence type="ECO:0000313" key="16">
    <source>
        <dbReference type="EMBL" id="MDA7026901.1"/>
    </source>
</evidence>
<evidence type="ECO:0000256" key="10">
    <source>
        <dbReference type="ARBA" id="ARBA00022989"/>
    </source>
</evidence>
<keyword evidence="10 15" id="KW-1133">Transmembrane helix</keyword>
<comment type="similarity">
    <text evidence="2">Belongs to the bacterial diacylglycerol kinase family.</text>
</comment>
<protein>
    <submittedName>
        <fullName evidence="16">Diacylglycerol kinase family protein</fullName>
    </submittedName>
</protein>
<evidence type="ECO:0000256" key="6">
    <source>
        <dbReference type="ARBA" id="ARBA00022692"/>
    </source>
</evidence>
<keyword evidence="11" id="KW-0443">Lipid metabolism</keyword>
<evidence type="ECO:0000313" key="17">
    <source>
        <dbReference type="Proteomes" id="UP001211894"/>
    </source>
</evidence>
<dbReference type="Pfam" id="PF01219">
    <property type="entry name" value="DAGK_prokar"/>
    <property type="match status" value="1"/>
</dbReference>
<evidence type="ECO:0000256" key="8">
    <source>
        <dbReference type="ARBA" id="ARBA00022777"/>
    </source>
</evidence>
<dbReference type="PROSITE" id="PS01069">
    <property type="entry name" value="DAGK_PROKAR"/>
    <property type="match status" value="1"/>
</dbReference>
<dbReference type="RefSeq" id="WP_271340763.1">
    <property type="nucleotide sequence ID" value="NZ_JAQKAB010000006.1"/>
</dbReference>
<evidence type="ECO:0000256" key="4">
    <source>
        <dbReference type="ARBA" id="ARBA00022516"/>
    </source>
</evidence>
<dbReference type="PANTHER" id="PTHR34299">
    <property type="entry name" value="DIACYLGLYCEROL KINASE"/>
    <property type="match status" value="1"/>
</dbReference>
<evidence type="ECO:0000256" key="11">
    <source>
        <dbReference type="ARBA" id="ARBA00023098"/>
    </source>
</evidence>
<keyword evidence="8 16" id="KW-0418">Kinase</keyword>
<keyword evidence="9" id="KW-0067">ATP-binding</keyword>
<dbReference type="GO" id="GO:0016301">
    <property type="term" value="F:kinase activity"/>
    <property type="evidence" value="ECO:0007669"/>
    <property type="project" value="UniProtKB-KW"/>
</dbReference>
<evidence type="ECO:0000256" key="13">
    <source>
        <dbReference type="ARBA" id="ARBA00023209"/>
    </source>
</evidence>
<organism evidence="16 17">
    <name type="scientific">Bacillus changyiensis</name>
    <dbReference type="NCBI Taxonomy" id="3004103"/>
    <lineage>
        <taxon>Bacteria</taxon>
        <taxon>Bacillati</taxon>
        <taxon>Bacillota</taxon>
        <taxon>Bacilli</taxon>
        <taxon>Bacillales</taxon>
        <taxon>Bacillaceae</taxon>
        <taxon>Bacillus</taxon>
    </lineage>
</organism>
<feature type="transmembrane region" description="Helical" evidence="15">
    <location>
        <begin position="60"/>
        <end position="80"/>
    </location>
</feature>
<feature type="transmembrane region" description="Helical" evidence="15">
    <location>
        <begin position="101"/>
        <end position="122"/>
    </location>
</feature>
<gene>
    <name evidence="16" type="ORF">PJ311_09805</name>
</gene>
<keyword evidence="6 15" id="KW-0812">Transmembrane</keyword>
<dbReference type="InterPro" id="IPR033717">
    <property type="entry name" value="UDPK"/>
</dbReference>
<evidence type="ECO:0000256" key="9">
    <source>
        <dbReference type="ARBA" id="ARBA00022840"/>
    </source>
</evidence>
<feature type="transmembrane region" description="Helical" evidence="15">
    <location>
        <begin position="36"/>
        <end position="54"/>
    </location>
</feature>
<reference evidence="16 17" key="1">
    <citation type="submission" date="2023-01" db="EMBL/GenBank/DDBJ databases">
        <title>Bacillus changyiensis sp. nov., isolated from a coastal deposit.</title>
        <authorList>
            <person name="Xiao G."/>
            <person name="Lai Q."/>
            <person name="Hu Z."/>
            <person name="Shao Z."/>
        </authorList>
    </citation>
    <scope>NUCLEOTIDE SEQUENCE [LARGE SCALE GENOMIC DNA]</scope>
    <source>
        <strain evidence="16 17">CLL-7-23</strain>
    </source>
</reference>
<keyword evidence="4" id="KW-0444">Lipid biosynthesis</keyword>
<dbReference type="Gene3D" id="1.10.287.3610">
    <property type="match status" value="1"/>
</dbReference>
<dbReference type="Proteomes" id="UP001211894">
    <property type="component" value="Unassembled WGS sequence"/>
</dbReference>
<keyword evidence="3" id="KW-1003">Cell membrane</keyword>
<evidence type="ECO:0000256" key="12">
    <source>
        <dbReference type="ARBA" id="ARBA00023136"/>
    </source>
</evidence>
<keyword evidence="13" id="KW-0594">Phospholipid biosynthesis</keyword>
<keyword evidence="5" id="KW-0808">Transferase</keyword>
<keyword evidence="12 15" id="KW-0472">Membrane</keyword>
<evidence type="ECO:0000256" key="3">
    <source>
        <dbReference type="ARBA" id="ARBA00022475"/>
    </source>
</evidence>
<dbReference type="CDD" id="cd14265">
    <property type="entry name" value="UDPK_IM_like"/>
    <property type="match status" value="1"/>
</dbReference>
<dbReference type="InterPro" id="IPR036945">
    <property type="entry name" value="DAGK_sf"/>
</dbReference>
<evidence type="ECO:0000256" key="7">
    <source>
        <dbReference type="ARBA" id="ARBA00022741"/>
    </source>
</evidence>
<proteinExistence type="inferred from homology"/>
<accession>A0ABT4X670</accession>
<evidence type="ECO:0000256" key="15">
    <source>
        <dbReference type="SAM" id="Phobius"/>
    </source>
</evidence>
<keyword evidence="14" id="KW-1208">Phospholipid metabolism</keyword>
<dbReference type="PANTHER" id="PTHR34299:SF1">
    <property type="entry name" value="DIACYLGLYCEROL KINASE"/>
    <property type="match status" value="1"/>
</dbReference>
<keyword evidence="17" id="KW-1185">Reference proteome</keyword>
<evidence type="ECO:0000256" key="2">
    <source>
        <dbReference type="ARBA" id="ARBA00005967"/>
    </source>
</evidence>
<name>A0ABT4X670_9BACI</name>
<comment type="subcellular location">
    <subcellularLocation>
        <location evidence="1">Cell membrane</location>
        <topology evidence="1">Multi-pass membrane protein</topology>
    </subcellularLocation>
</comment>
<evidence type="ECO:0000256" key="1">
    <source>
        <dbReference type="ARBA" id="ARBA00004651"/>
    </source>
</evidence>